<evidence type="ECO:0000256" key="5">
    <source>
        <dbReference type="ARBA" id="ARBA00022519"/>
    </source>
</evidence>
<gene>
    <name evidence="10" type="ORF">M5D45_24050</name>
</gene>
<evidence type="ECO:0000256" key="6">
    <source>
        <dbReference type="ARBA" id="ARBA00022741"/>
    </source>
</evidence>
<reference evidence="10" key="1">
    <citation type="journal article" date="2022" name="Microbiol. Resour. Announc.">
        <title>Genome Sequence of Cupriavidus campinensis Strain G5, a Member of a Bacterial Consortium Capable of Polyethylene Degradation.</title>
        <authorList>
            <person name="Schneider B."/>
            <person name="Pfeiffer F."/>
            <person name="Dyall-Smith M."/>
            <person name="Kunte H.J."/>
        </authorList>
    </citation>
    <scope>NUCLEOTIDE SEQUENCE</scope>
    <source>
        <strain evidence="10">G5</strain>
    </source>
</reference>
<dbReference type="InterPro" id="IPR027417">
    <property type="entry name" value="P-loop_NTPase"/>
</dbReference>
<evidence type="ECO:0000259" key="9">
    <source>
        <dbReference type="PROSITE" id="PS50893"/>
    </source>
</evidence>
<sequence length="481" mass="50899">MTRIDTHPLLAVDALSVASADGQLLAPVSFTLEAGRALTLLGESGSGKSLLAHALMGTLPRGLRAGGTLTVDGRRCDAADPATRRAMWGRQLALLPQEPWFALDPTMRVGRQLAETHALAGLGNAQAWRRALHDLHGLGMAHAAQAWPTTLSGGMAQRVAFAITRAGGAPVLIVDEPTKGLDRVWRDELVARLQVALGEGCALLTITHDIAVARALGGDVAVMLDGRLVERGDAAAVLGAPGHAYTRALVAAEPANWPAVRAPSPGGDEILRACGVSKQFGDRSLFRSLDVTLHAGERLAVTGPSGSGKSTLGNVLLGLVAPDAGTVHRPDRIEKVRYQKLYQDPAGAFAPHASIGRALEDLAALHRIDRTRIAPLLKRLKLAPHLLARRPGAVSGGELQRFALLRALLLTPAFLFADEPTSRLDPVTQQDTLALILEACAETGAALMLVTHDEEIAARVSDRRMAIGYDTPFPQCTRPCQ</sequence>
<evidence type="ECO:0000256" key="8">
    <source>
        <dbReference type="ARBA" id="ARBA00023136"/>
    </source>
</evidence>
<dbReference type="InterPro" id="IPR003439">
    <property type="entry name" value="ABC_transporter-like_ATP-bd"/>
</dbReference>
<dbReference type="InterPro" id="IPR017871">
    <property type="entry name" value="ABC_transporter-like_CS"/>
</dbReference>
<dbReference type="Proteomes" id="UP001056132">
    <property type="component" value="Chromosome 2"/>
</dbReference>
<dbReference type="PROSITE" id="PS50893">
    <property type="entry name" value="ABC_TRANSPORTER_2"/>
    <property type="match status" value="2"/>
</dbReference>
<dbReference type="RefSeq" id="WP_250025412.1">
    <property type="nucleotide sequence ID" value="NZ_CP097331.1"/>
</dbReference>
<dbReference type="Pfam" id="PF00005">
    <property type="entry name" value="ABC_tran"/>
    <property type="match status" value="2"/>
</dbReference>
<dbReference type="GO" id="GO:0005524">
    <property type="term" value="F:ATP binding"/>
    <property type="evidence" value="ECO:0007669"/>
    <property type="project" value="UniProtKB-KW"/>
</dbReference>
<dbReference type="InterPro" id="IPR003593">
    <property type="entry name" value="AAA+_ATPase"/>
</dbReference>
<keyword evidence="3" id="KW-0813">Transport</keyword>
<dbReference type="PROSITE" id="PS00211">
    <property type="entry name" value="ABC_TRANSPORTER_1"/>
    <property type="match status" value="1"/>
</dbReference>
<dbReference type="PANTHER" id="PTHR43297:SF7">
    <property type="entry name" value="D,D-DIPEPTIDE TRANSPORT ATP-BINDING PROTEIN DDPD-RELATED"/>
    <property type="match status" value="1"/>
</dbReference>
<dbReference type="AlphaFoldDB" id="A0AAE9I511"/>
<keyword evidence="6" id="KW-0547">Nucleotide-binding</keyword>
<keyword evidence="7 10" id="KW-0067">ATP-binding</keyword>
<accession>A0AAE9I511</accession>
<dbReference type="Gene3D" id="3.40.50.300">
    <property type="entry name" value="P-loop containing nucleotide triphosphate hydrolases"/>
    <property type="match status" value="2"/>
</dbReference>
<evidence type="ECO:0000256" key="7">
    <source>
        <dbReference type="ARBA" id="ARBA00022840"/>
    </source>
</evidence>
<keyword evidence="5" id="KW-0997">Cell inner membrane</keyword>
<feature type="domain" description="ABC transporter" evidence="9">
    <location>
        <begin position="10"/>
        <end position="250"/>
    </location>
</feature>
<evidence type="ECO:0000256" key="4">
    <source>
        <dbReference type="ARBA" id="ARBA00022475"/>
    </source>
</evidence>
<feature type="domain" description="ABC transporter" evidence="9">
    <location>
        <begin position="271"/>
        <end position="481"/>
    </location>
</feature>
<organism evidence="10 11">
    <name type="scientific">Cupriavidus campinensis</name>
    <dbReference type="NCBI Taxonomy" id="151783"/>
    <lineage>
        <taxon>Bacteria</taxon>
        <taxon>Pseudomonadati</taxon>
        <taxon>Pseudomonadota</taxon>
        <taxon>Betaproteobacteria</taxon>
        <taxon>Burkholderiales</taxon>
        <taxon>Burkholderiaceae</taxon>
        <taxon>Cupriavidus</taxon>
    </lineage>
</organism>
<keyword evidence="8" id="KW-0472">Membrane</keyword>
<dbReference type="GO" id="GO:0005886">
    <property type="term" value="C:plasma membrane"/>
    <property type="evidence" value="ECO:0007669"/>
    <property type="project" value="UniProtKB-SubCell"/>
</dbReference>
<evidence type="ECO:0000256" key="3">
    <source>
        <dbReference type="ARBA" id="ARBA00022448"/>
    </source>
</evidence>
<reference evidence="10" key="2">
    <citation type="submission" date="2022-05" db="EMBL/GenBank/DDBJ databases">
        <authorList>
            <person name="Kunte H.-J."/>
        </authorList>
    </citation>
    <scope>NUCLEOTIDE SEQUENCE</scope>
    <source>
        <strain evidence="10">G5</strain>
    </source>
</reference>
<dbReference type="SUPFAM" id="SSF52540">
    <property type="entry name" value="P-loop containing nucleoside triphosphate hydrolases"/>
    <property type="match status" value="2"/>
</dbReference>
<evidence type="ECO:0000313" key="11">
    <source>
        <dbReference type="Proteomes" id="UP001056132"/>
    </source>
</evidence>
<evidence type="ECO:0000256" key="1">
    <source>
        <dbReference type="ARBA" id="ARBA00004417"/>
    </source>
</evidence>
<evidence type="ECO:0000256" key="2">
    <source>
        <dbReference type="ARBA" id="ARBA00005417"/>
    </source>
</evidence>
<evidence type="ECO:0000313" key="10">
    <source>
        <dbReference type="EMBL" id="URF06202.1"/>
    </source>
</evidence>
<name>A0AAE9I511_9BURK</name>
<dbReference type="PANTHER" id="PTHR43297">
    <property type="entry name" value="OLIGOPEPTIDE TRANSPORT ATP-BINDING PROTEIN APPD"/>
    <property type="match status" value="1"/>
</dbReference>
<dbReference type="InterPro" id="IPR050388">
    <property type="entry name" value="ABC_Ni/Peptide_Import"/>
</dbReference>
<comment type="subcellular location">
    <subcellularLocation>
        <location evidence="1">Cell inner membrane</location>
        <topology evidence="1">Peripheral membrane protein</topology>
    </subcellularLocation>
</comment>
<dbReference type="SMART" id="SM00382">
    <property type="entry name" value="AAA"/>
    <property type="match status" value="2"/>
</dbReference>
<dbReference type="EMBL" id="CP097331">
    <property type="protein sequence ID" value="URF06202.1"/>
    <property type="molecule type" value="Genomic_DNA"/>
</dbReference>
<dbReference type="KEGG" id="ccam:M5D45_24050"/>
<proteinExistence type="inferred from homology"/>
<protein>
    <submittedName>
        <fullName evidence="10">ATP-binding cassette domain-containing protein</fullName>
    </submittedName>
</protein>
<keyword evidence="4" id="KW-1003">Cell membrane</keyword>
<comment type="similarity">
    <text evidence="2">Belongs to the ABC transporter superfamily.</text>
</comment>
<dbReference type="GO" id="GO:0016887">
    <property type="term" value="F:ATP hydrolysis activity"/>
    <property type="evidence" value="ECO:0007669"/>
    <property type="project" value="InterPro"/>
</dbReference>